<feature type="compositionally biased region" description="Polar residues" evidence="1">
    <location>
        <begin position="11"/>
        <end position="21"/>
    </location>
</feature>
<proteinExistence type="predicted"/>
<name>A0A3N0YMK9_ANAGA</name>
<feature type="compositionally biased region" description="Polar residues" evidence="1">
    <location>
        <begin position="84"/>
        <end position="104"/>
    </location>
</feature>
<organism evidence="2 3">
    <name type="scientific">Anabarilius grahami</name>
    <name type="common">Kanglang fish</name>
    <name type="synonym">Barilius grahami</name>
    <dbReference type="NCBI Taxonomy" id="495550"/>
    <lineage>
        <taxon>Eukaryota</taxon>
        <taxon>Metazoa</taxon>
        <taxon>Chordata</taxon>
        <taxon>Craniata</taxon>
        <taxon>Vertebrata</taxon>
        <taxon>Euteleostomi</taxon>
        <taxon>Actinopterygii</taxon>
        <taxon>Neopterygii</taxon>
        <taxon>Teleostei</taxon>
        <taxon>Ostariophysi</taxon>
        <taxon>Cypriniformes</taxon>
        <taxon>Xenocyprididae</taxon>
        <taxon>Xenocypridinae</taxon>
        <taxon>Xenocypridinae incertae sedis</taxon>
        <taxon>Anabarilius</taxon>
    </lineage>
</organism>
<evidence type="ECO:0000313" key="3">
    <source>
        <dbReference type="Proteomes" id="UP000281406"/>
    </source>
</evidence>
<evidence type="ECO:0000256" key="1">
    <source>
        <dbReference type="SAM" id="MobiDB-lite"/>
    </source>
</evidence>
<feature type="region of interest" description="Disordered" evidence="1">
    <location>
        <begin position="1"/>
        <end position="26"/>
    </location>
</feature>
<dbReference type="EMBL" id="RJVU01035392">
    <property type="protein sequence ID" value="ROL47429.1"/>
    <property type="molecule type" value="Genomic_DNA"/>
</dbReference>
<dbReference type="AlphaFoldDB" id="A0A3N0YMK9"/>
<feature type="region of interest" description="Disordered" evidence="1">
    <location>
        <begin position="40"/>
        <end position="104"/>
    </location>
</feature>
<comment type="caution">
    <text evidence="2">The sequence shown here is derived from an EMBL/GenBank/DDBJ whole genome shotgun (WGS) entry which is preliminary data.</text>
</comment>
<accession>A0A3N0YMK9</accession>
<gene>
    <name evidence="2" type="ORF">DPX16_13144</name>
</gene>
<evidence type="ECO:0000313" key="2">
    <source>
        <dbReference type="EMBL" id="ROL47429.1"/>
    </source>
</evidence>
<keyword evidence="3" id="KW-1185">Reference proteome</keyword>
<sequence>MTFMKPKLSYDIQSSTVTWQKPPTPALSRCPFNLMDVINNGCPLLTPTPGHRKSQASRSGSLSPAESSSPPPHRTAPHHTTPSQQTGTAQHSIKSSLAMETQLQ</sequence>
<feature type="compositionally biased region" description="Low complexity" evidence="1">
    <location>
        <begin position="57"/>
        <end position="68"/>
    </location>
</feature>
<dbReference type="Proteomes" id="UP000281406">
    <property type="component" value="Unassembled WGS sequence"/>
</dbReference>
<reference evidence="2 3" key="1">
    <citation type="submission" date="2018-10" db="EMBL/GenBank/DDBJ databases">
        <title>Genome assembly for a Yunnan-Guizhou Plateau 3E fish, Anabarilius grahami (Regan), and its evolutionary and genetic applications.</title>
        <authorList>
            <person name="Jiang W."/>
        </authorList>
    </citation>
    <scope>NUCLEOTIDE SEQUENCE [LARGE SCALE GENOMIC DNA]</scope>
    <source>
        <strain evidence="2">AG-KIZ</strain>
        <tissue evidence="2">Muscle</tissue>
    </source>
</reference>
<protein>
    <submittedName>
        <fullName evidence="2">Uncharacterized protein</fullName>
    </submittedName>
</protein>